<organism evidence="1 2">
    <name type="scientific">Clavelina lepadiformis</name>
    <name type="common">Light-bulb sea squirt</name>
    <name type="synonym">Ascidia lepadiformis</name>
    <dbReference type="NCBI Taxonomy" id="159417"/>
    <lineage>
        <taxon>Eukaryota</taxon>
        <taxon>Metazoa</taxon>
        <taxon>Chordata</taxon>
        <taxon>Tunicata</taxon>
        <taxon>Ascidiacea</taxon>
        <taxon>Aplousobranchia</taxon>
        <taxon>Clavelinidae</taxon>
        <taxon>Clavelina</taxon>
    </lineage>
</organism>
<dbReference type="Proteomes" id="UP001642483">
    <property type="component" value="Unassembled WGS sequence"/>
</dbReference>
<proteinExistence type="predicted"/>
<reference evidence="1 2" key="1">
    <citation type="submission" date="2024-02" db="EMBL/GenBank/DDBJ databases">
        <authorList>
            <person name="Daric V."/>
            <person name="Darras S."/>
        </authorList>
    </citation>
    <scope>NUCLEOTIDE SEQUENCE [LARGE SCALE GENOMIC DNA]</scope>
</reference>
<gene>
    <name evidence="1" type="ORF">CVLEPA_LOCUS28669</name>
</gene>
<sequence length="124" mass="13857">MSWRAFCEHVVENGAPLVFYAYFGTEEQKWGESLGEYYLGALEVALISKSNGSNFPLIGEEYEFKEQNDNILTYESPKKSLAFAKGPKYVIVTWGPAGSCGHCFKAAYWGLGYLESIDVSSMIQ</sequence>
<name>A0ABP0GW92_CLALP</name>
<protein>
    <submittedName>
        <fullName evidence="1">Uncharacterized protein</fullName>
    </submittedName>
</protein>
<evidence type="ECO:0000313" key="2">
    <source>
        <dbReference type="Proteomes" id="UP001642483"/>
    </source>
</evidence>
<evidence type="ECO:0000313" key="1">
    <source>
        <dbReference type="EMBL" id="CAK8695388.1"/>
    </source>
</evidence>
<accession>A0ABP0GW92</accession>
<comment type="caution">
    <text evidence="1">The sequence shown here is derived from an EMBL/GenBank/DDBJ whole genome shotgun (WGS) entry which is preliminary data.</text>
</comment>
<keyword evidence="2" id="KW-1185">Reference proteome</keyword>
<dbReference type="EMBL" id="CAWYQH010000152">
    <property type="protein sequence ID" value="CAK8695388.1"/>
    <property type="molecule type" value="Genomic_DNA"/>
</dbReference>